<keyword evidence="4" id="KW-0813">Transport</keyword>
<evidence type="ECO:0000313" key="14">
    <source>
        <dbReference type="EMBL" id="PAA87476.1"/>
    </source>
</evidence>
<comment type="caution">
    <text evidence="14">The sequence shown here is derived from an EMBL/GenBank/DDBJ whole genome shotgun (WGS) entry which is preliminary data.</text>
</comment>
<proteinExistence type="inferred from homology"/>
<evidence type="ECO:0000256" key="8">
    <source>
        <dbReference type="ARBA" id="ARBA00022989"/>
    </source>
</evidence>
<evidence type="ECO:0000313" key="15">
    <source>
        <dbReference type="Proteomes" id="UP000215902"/>
    </source>
</evidence>
<feature type="compositionally biased region" description="Polar residues" evidence="13">
    <location>
        <begin position="27"/>
        <end position="38"/>
    </location>
</feature>
<evidence type="ECO:0000256" key="9">
    <source>
        <dbReference type="ARBA" id="ARBA00023010"/>
    </source>
</evidence>
<keyword evidence="6" id="KW-1000">Mitochondrion outer membrane</keyword>
<dbReference type="InterPro" id="IPR005683">
    <property type="entry name" value="Tom22"/>
</dbReference>
<evidence type="ECO:0000256" key="5">
    <source>
        <dbReference type="ARBA" id="ARBA00022692"/>
    </source>
</evidence>
<evidence type="ECO:0000256" key="11">
    <source>
        <dbReference type="ARBA" id="ARBA00023136"/>
    </source>
</evidence>
<protein>
    <recommendedName>
        <fullName evidence="3">Mitochondrial import receptor subunit TOM22 homolog</fullName>
    </recommendedName>
</protein>
<evidence type="ECO:0000256" key="2">
    <source>
        <dbReference type="ARBA" id="ARBA00009874"/>
    </source>
</evidence>
<dbReference type="GO" id="GO:0006886">
    <property type="term" value="P:intracellular protein transport"/>
    <property type="evidence" value="ECO:0007669"/>
    <property type="project" value="InterPro"/>
</dbReference>
<sequence length="148" mass="15758">AVMSGLAPFDGDRPPPPAYPLVGGSGAMSSEPQQQQQKPIEDVLDDEDELEDETVAERILALAEMFPKPVRSAASGLVSGSFQLTLWSFRQASNLAWVATTTGLIALLPLIIERERVGVEEAELENERKMMLGPASASAAGQPAFAHA</sequence>
<keyword evidence="10" id="KW-0496">Mitochondrion</keyword>
<gene>
    <name evidence="14" type="ORF">BOX15_Mlig002079g3</name>
</gene>
<accession>A0A267GN79</accession>
<keyword evidence="11" id="KW-0472">Membrane</keyword>
<dbReference type="OrthoDB" id="10016939at2759"/>
<dbReference type="STRING" id="282301.A0A267GN79"/>
<dbReference type="Pfam" id="PF04281">
    <property type="entry name" value="Tom22"/>
    <property type="match status" value="1"/>
</dbReference>
<feature type="non-terminal residue" evidence="14">
    <location>
        <position position="1"/>
    </location>
</feature>
<dbReference type="Proteomes" id="UP000215902">
    <property type="component" value="Unassembled WGS sequence"/>
</dbReference>
<evidence type="ECO:0000256" key="13">
    <source>
        <dbReference type="SAM" id="MobiDB-lite"/>
    </source>
</evidence>
<name>A0A267GN79_9PLAT</name>
<dbReference type="CDD" id="cd22884">
    <property type="entry name" value="TOM22"/>
    <property type="match status" value="1"/>
</dbReference>
<dbReference type="PANTHER" id="PTHR12504">
    <property type="entry name" value="MITOCHONDRIAL IMPORT RECEPTOR SUBUNIT TOM22"/>
    <property type="match status" value="1"/>
</dbReference>
<dbReference type="PANTHER" id="PTHR12504:SF0">
    <property type="entry name" value="MITOCHONDRIAL IMPORT RECEPTOR SUBUNIT TOM22 HOMOLOG"/>
    <property type="match status" value="1"/>
</dbReference>
<evidence type="ECO:0000256" key="6">
    <source>
        <dbReference type="ARBA" id="ARBA00022787"/>
    </source>
</evidence>
<dbReference type="AlphaFoldDB" id="A0A267GN79"/>
<comment type="similarity">
    <text evidence="2">Belongs to the Tom22 family.</text>
</comment>
<evidence type="ECO:0000256" key="3">
    <source>
        <dbReference type="ARBA" id="ARBA00016229"/>
    </source>
</evidence>
<dbReference type="GO" id="GO:0005741">
    <property type="term" value="C:mitochondrial outer membrane"/>
    <property type="evidence" value="ECO:0007669"/>
    <property type="project" value="UniProtKB-SubCell"/>
</dbReference>
<keyword evidence="7" id="KW-0653">Protein transport</keyword>
<evidence type="ECO:0000256" key="10">
    <source>
        <dbReference type="ARBA" id="ARBA00023128"/>
    </source>
</evidence>
<reference evidence="14 15" key="1">
    <citation type="submission" date="2017-06" db="EMBL/GenBank/DDBJ databases">
        <title>A platform for efficient transgenesis in Macrostomum lignano, a flatworm model organism for stem cell research.</title>
        <authorList>
            <person name="Berezikov E."/>
        </authorList>
    </citation>
    <scope>NUCLEOTIDE SEQUENCE [LARGE SCALE GENOMIC DNA]</scope>
    <source>
        <strain evidence="14">DV1</strain>
        <tissue evidence="14">Whole organism</tissue>
    </source>
</reference>
<feature type="region of interest" description="Disordered" evidence="13">
    <location>
        <begin position="1"/>
        <end position="42"/>
    </location>
</feature>
<evidence type="ECO:0000256" key="7">
    <source>
        <dbReference type="ARBA" id="ARBA00022927"/>
    </source>
</evidence>
<evidence type="ECO:0000256" key="12">
    <source>
        <dbReference type="ARBA" id="ARBA00023170"/>
    </source>
</evidence>
<evidence type="ECO:0000256" key="1">
    <source>
        <dbReference type="ARBA" id="ARBA00004572"/>
    </source>
</evidence>
<keyword evidence="9" id="KW-0811">Translocation</keyword>
<dbReference type="EMBL" id="NIVC01000230">
    <property type="protein sequence ID" value="PAA87476.1"/>
    <property type="molecule type" value="Genomic_DNA"/>
</dbReference>
<evidence type="ECO:0000256" key="4">
    <source>
        <dbReference type="ARBA" id="ARBA00022448"/>
    </source>
</evidence>
<keyword evidence="5" id="KW-0812">Transmembrane</keyword>
<comment type="subcellular location">
    <subcellularLocation>
        <location evidence="1">Mitochondrion outer membrane</location>
        <topology evidence="1">Single-pass membrane protein</topology>
    </subcellularLocation>
</comment>
<organism evidence="14 15">
    <name type="scientific">Macrostomum lignano</name>
    <dbReference type="NCBI Taxonomy" id="282301"/>
    <lineage>
        <taxon>Eukaryota</taxon>
        <taxon>Metazoa</taxon>
        <taxon>Spiralia</taxon>
        <taxon>Lophotrochozoa</taxon>
        <taxon>Platyhelminthes</taxon>
        <taxon>Rhabditophora</taxon>
        <taxon>Macrostomorpha</taxon>
        <taxon>Macrostomida</taxon>
        <taxon>Macrostomidae</taxon>
        <taxon>Macrostomum</taxon>
    </lineage>
</organism>
<keyword evidence="12" id="KW-0675">Receptor</keyword>
<keyword evidence="8" id="KW-1133">Transmembrane helix</keyword>
<keyword evidence="15" id="KW-1185">Reference proteome</keyword>